<dbReference type="RefSeq" id="WP_345137346.1">
    <property type="nucleotide sequence ID" value="NZ_BAABAT010000040.1"/>
</dbReference>
<accession>A0ABP8DNP6</accession>
<keyword evidence="2" id="KW-1185">Reference proteome</keyword>
<dbReference type="EMBL" id="BAABAT010000040">
    <property type="protein sequence ID" value="GAA4260437.1"/>
    <property type="molecule type" value="Genomic_DNA"/>
</dbReference>
<gene>
    <name evidence="1" type="ORF">GCM10022255_089100</name>
</gene>
<evidence type="ECO:0008006" key="3">
    <source>
        <dbReference type="Google" id="ProtNLM"/>
    </source>
</evidence>
<dbReference type="Proteomes" id="UP001500620">
    <property type="component" value="Unassembled WGS sequence"/>
</dbReference>
<comment type="caution">
    <text evidence="1">The sequence shown here is derived from an EMBL/GenBank/DDBJ whole genome shotgun (WGS) entry which is preliminary data.</text>
</comment>
<name>A0ABP8DNP6_9ACTN</name>
<proteinExistence type="predicted"/>
<evidence type="ECO:0000313" key="2">
    <source>
        <dbReference type="Proteomes" id="UP001500620"/>
    </source>
</evidence>
<organism evidence="1 2">
    <name type="scientific">Dactylosporangium darangshiense</name>
    <dbReference type="NCBI Taxonomy" id="579108"/>
    <lineage>
        <taxon>Bacteria</taxon>
        <taxon>Bacillati</taxon>
        <taxon>Actinomycetota</taxon>
        <taxon>Actinomycetes</taxon>
        <taxon>Micromonosporales</taxon>
        <taxon>Micromonosporaceae</taxon>
        <taxon>Dactylosporangium</taxon>
    </lineage>
</organism>
<sequence length="193" mass="21419">MRDLNATLTPAVRRQAAALAGARYAALTVGVPPVRGLGHIDAHLRRFLEALAAEVLPLGDPAVVGELKRRAERYLDAFDEYEEVPTGVGYYPYECVMQLLRATEVLAGQSLAARSFDKLWEYGERFAGHVDWEMERSGVAHDLGQPFESAERDIWLAHVRLTGADDDAYYGVRGLGERFVRVVVDSLAVVYRA</sequence>
<reference evidence="2" key="1">
    <citation type="journal article" date="2019" name="Int. J. Syst. Evol. Microbiol.">
        <title>The Global Catalogue of Microorganisms (GCM) 10K type strain sequencing project: providing services to taxonomists for standard genome sequencing and annotation.</title>
        <authorList>
            <consortium name="The Broad Institute Genomics Platform"/>
            <consortium name="The Broad Institute Genome Sequencing Center for Infectious Disease"/>
            <person name="Wu L."/>
            <person name="Ma J."/>
        </authorList>
    </citation>
    <scope>NUCLEOTIDE SEQUENCE [LARGE SCALE GENOMIC DNA]</scope>
    <source>
        <strain evidence="2">JCM 17441</strain>
    </source>
</reference>
<protein>
    <recommendedName>
        <fullName evidence="3">Transcriptional regulator</fullName>
    </recommendedName>
</protein>
<evidence type="ECO:0000313" key="1">
    <source>
        <dbReference type="EMBL" id="GAA4260437.1"/>
    </source>
</evidence>